<dbReference type="InterPro" id="IPR036554">
    <property type="entry name" value="GHMP_kinase_C_sf"/>
</dbReference>
<organism evidence="12 13">
    <name type="scientific">Vagococcus teuberi</name>
    <dbReference type="NCBI Taxonomy" id="519472"/>
    <lineage>
        <taxon>Bacteria</taxon>
        <taxon>Bacillati</taxon>
        <taxon>Bacillota</taxon>
        <taxon>Bacilli</taxon>
        <taxon>Lactobacillales</taxon>
        <taxon>Enterococcaceae</taxon>
        <taxon>Vagococcus</taxon>
    </lineage>
</organism>
<dbReference type="NCBIfam" id="NF011202">
    <property type="entry name" value="PRK14608.1"/>
    <property type="match status" value="1"/>
</dbReference>
<gene>
    <name evidence="9" type="primary">ispE</name>
    <name evidence="12" type="ORF">BHY08_02100</name>
</gene>
<keyword evidence="7 9" id="KW-0067">ATP-binding</keyword>
<keyword evidence="4 9" id="KW-0808">Transferase</keyword>
<evidence type="ECO:0000256" key="1">
    <source>
        <dbReference type="ARBA" id="ARBA00009684"/>
    </source>
</evidence>
<accession>A0A1J0A455</accession>
<evidence type="ECO:0000256" key="5">
    <source>
        <dbReference type="ARBA" id="ARBA00022741"/>
    </source>
</evidence>
<dbReference type="GO" id="GO:0005524">
    <property type="term" value="F:ATP binding"/>
    <property type="evidence" value="ECO:0007669"/>
    <property type="project" value="UniProtKB-UniRule"/>
</dbReference>
<dbReference type="InterPro" id="IPR013750">
    <property type="entry name" value="GHMP_kinase_C_dom"/>
</dbReference>
<feature type="domain" description="GHMP kinase N-terminal" evidence="10">
    <location>
        <begin position="66"/>
        <end position="144"/>
    </location>
</feature>
<dbReference type="GO" id="GO:0016114">
    <property type="term" value="P:terpenoid biosynthetic process"/>
    <property type="evidence" value="ECO:0007669"/>
    <property type="project" value="UniProtKB-UniRule"/>
</dbReference>
<keyword evidence="6 9" id="KW-0418">Kinase</keyword>
<feature type="domain" description="GHMP kinase C-terminal" evidence="11">
    <location>
        <begin position="200"/>
        <end position="274"/>
    </location>
</feature>
<dbReference type="GO" id="GO:0050515">
    <property type="term" value="F:4-(cytidine 5'-diphospho)-2-C-methyl-D-erythritol kinase activity"/>
    <property type="evidence" value="ECO:0007669"/>
    <property type="project" value="UniProtKB-UniRule"/>
</dbReference>
<evidence type="ECO:0000313" key="13">
    <source>
        <dbReference type="Proteomes" id="UP000191200"/>
    </source>
</evidence>
<keyword evidence="13" id="KW-1185">Reference proteome</keyword>
<dbReference type="PANTHER" id="PTHR43527">
    <property type="entry name" value="4-DIPHOSPHOCYTIDYL-2-C-METHYL-D-ERYTHRITOL KINASE, CHLOROPLASTIC"/>
    <property type="match status" value="1"/>
</dbReference>
<dbReference type="Proteomes" id="UP000191200">
    <property type="component" value="Chromosome"/>
</dbReference>
<evidence type="ECO:0000256" key="4">
    <source>
        <dbReference type="ARBA" id="ARBA00022679"/>
    </source>
</evidence>
<dbReference type="Pfam" id="PF08544">
    <property type="entry name" value="GHMP_kinases_C"/>
    <property type="match status" value="1"/>
</dbReference>
<evidence type="ECO:0000256" key="9">
    <source>
        <dbReference type="HAMAP-Rule" id="MF_00061"/>
    </source>
</evidence>
<evidence type="ECO:0000256" key="8">
    <source>
        <dbReference type="ARBA" id="ARBA00032554"/>
    </source>
</evidence>
<evidence type="ECO:0000313" key="12">
    <source>
        <dbReference type="EMBL" id="APB30725.1"/>
    </source>
</evidence>
<keyword evidence="5 9" id="KW-0547">Nucleotide-binding</keyword>
<dbReference type="InterPro" id="IPR014721">
    <property type="entry name" value="Ribsml_uS5_D2-typ_fold_subgr"/>
</dbReference>
<name>A0A1J0A455_9ENTE</name>
<dbReference type="EMBL" id="CP017267">
    <property type="protein sequence ID" value="APB30725.1"/>
    <property type="molecule type" value="Genomic_DNA"/>
</dbReference>
<feature type="active site" evidence="9">
    <location>
        <position position="136"/>
    </location>
</feature>
<sequence length="285" mass="31343">MEIIEKAPAKINLGLDVLYKRDDGYHELEMIMASVDLSDRLILTAIPTDDIIIKTDNGFLPVDRKNNIYQAIDIMKKTYGFTQGVEVNLKKNLPVAAGLGGGSSDAAAAFRGVNRLFNLGATLEEMAKLSVPIGTDIPYCLYGQTALVTGVGDRVTPLSHPMPQCWIVLVKPKISVSTPRVFSKIQVDSLSHPNIKAIYHAIENQDYQEMIQHLGNSLESYTMEVFPIVKYVKNKMLEFGADAAVMSGSGPTVLALCKKRSRAVHVANALKGFCDEVYLVRTLNR</sequence>
<dbReference type="InterPro" id="IPR004424">
    <property type="entry name" value="IspE"/>
</dbReference>
<dbReference type="AlphaFoldDB" id="A0A1J0A455"/>
<dbReference type="InterPro" id="IPR020568">
    <property type="entry name" value="Ribosomal_Su5_D2-typ_SF"/>
</dbReference>
<dbReference type="NCBIfam" id="TIGR00154">
    <property type="entry name" value="ispE"/>
    <property type="match status" value="1"/>
</dbReference>
<feature type="binding site" evidence="9">
    <location>
        <begin position="94"/>
        <end position="104"/>
    </location>
    <ligand>
        <name>ATP</name>
        <dbReference type="ChEBI" id="CHEBI:30616"/>
    </ligand>
</feature>
<comment type="function">
    <text evidence="9">Catalyzes the phosphorylation of the position 2 hydroxy group of 4-diphosphocytidyl-2C-methyl-D-erythritol.</text>
</comment>
<comment type="catalytic activity">
    <reaction evidence="9">
        <text>4-CDP-2-C-methyl-D-erythritol + ATP = 4-CDP-2-C-methyl-D-erythritol 2-phosphate + ADP + H(+)</text>
        <dbReference type="Rhea" id="RHEA:18437"/>
        <dbReference type="ChEBI" id="CHEBI:15378"/>
        <dbReference type="ChEBI" id="CHEBI:30616"/>
        <dbReference type="ChEBI" id="CHEBI:57823"/>
        <dbReference type="ChEBI" id="CHEBI:57919"/>
        <dbReference type="ChEBI" id="CHEBI:456216"/>
        <dbReference type="EC" id="2.7.1.148"/>
    </reaction>
</comment>
<dbReference type="OrthoDB" id="9809438at2"/>
<dbReference type="FunFam" id="3.30.70.890:FF:000006">
    <property type="entry name" value="4-diphosphocytidyl-2-C-methyl-D-erythritol kinase"/>
    <property type="match status" value="1"/>
</dbReference>
<dbReference type="SUPFAM" id="SSF55060">
    <property type="entry name" value="GHMP Kinase, C-terminal domain"/>
    <property type="match status" value="1"/>
</dbReference>
<dbReference type="GO" id="GO:0019288">
    <property type="term" value="P:isopentenyl diphosphate biosynthetic process, methylerythritol 4-phosphate pathway"/>
    <property type="evidence" value="ECO:0007669"/>
    <property type="project" value="UniProtKB-UniRule"/>
</dbReference>
<protein>
    <recommendedName>
        <fullName evidence="3 9">4-diphosphocytidyl-2-C-methyl-D-erythritol kinase</fullName>
        <shortName evidence="9">CMK</shortName>
        <ecNumber evidence="2 9">2.7.1.148</ecNumber>
    </recommendedName>
    <alternativeName>
        <fullName evidence="8 9">4-(cytidine-5'-diphospho)-2-C-methyl-D-erythritol kinase</fullName>
    </alternativeName>
</protein>
<evidence type="ECO:0000256" key="6">
    <source>
        <dbReference type="ARBA" id="ARBA00022777"/>
    </source>
</evidence>
<comment type="pathway">
    <text evidence="9">Isoprenoid biosynthesis; isopentenyl diphosphate biosynthesis via DXP pathway; isopentenyl diphosphate from 1-deoxy-D-xylulose 5-phosphate: step 3/6.</text>
</comment>
<dbReference type="RefSeq" id="WP_071456295.1">
    <property type="nucleotide sequence ID" value="NZ_CABJEN010000004.1"/>
</dbReference>
<dbReference type="Gene3D" id="3.30.230.10">
    <property type="match status" value="1"/>
</dbReference>
<feature type="active site" evidence="9">
    <location>
        <position position="10"/>
    </location>
</feature>
<comment type="similarity">
    <text evidence="1 9">Belongs to the GHMP kinase family. IspE subfamily.</text>
</comment>
<dbReference type="PIRSF" id="PIRSF010376">
    <property type="entry name" value="IspE"/>
    <property type="match status" value="1"/>
</dbReference>
<dbReference type="EC" id="2.7.1.148" evidence="2 9"/>
<dbReference type="HAMAP" id="MF_00061">
    <property type="entry name" value="IspE"/>
    <property type="match status" value="1"/>
</dbReference>
<dbReference type="KEGG" id="vte:BHY08_02100"/>
<evidence type="ECO:0000259" key="11">
    <source>
        <dbReference type="Pfam" id="PF08544"/>
    </source>
</evidence>
<keyword evidence="9" id="KW-0414">Isoprene biosynthesis</keyword>
<dbReference type="PANTHER" id="PTHR43527:SF2">
    <property type="entry name" value="4-DIPHOSPHOCYTIDYL-2-C-METHYL-D-ERYTHRITOL KINASE, CHLOROPLASTIC"/>
    <property type="match status" value="1"/>
</dbReference>
<dbReference type="Gene3D" id="3.30.70.890">
    <property type="entry name" value="GHMP kinase, C-terminal domain"/>
    <property type="match status" value="1"/>
</dbReference>
<dbReference type="InterPro" id="IPR006204">
    <property type="entry name" value="GHMP_kinase_N_dom"/>
</dbReference>
<dbReference type="STRING" id="519472.BHY08_02100"/>
<reference evidence="12 13" key="1">
    <citation type="submission" date="2016-09" db="EMBL/GenBank/DDBJ databases">
        <title>Vagococcus teuberi sp. nov., isolated from the Malian artisanal sour milk fene.</title>
        <authorList>
            <person name="Wullschleger S."/>
            <person name="Seifert C."/>
            <person name="Baumgartner S."/>
            <person name="Lacroix C."/>
            <person name="Bonfoh B."/>
            <person name="Stevens M.J."/>
            <person name="Meile L."/>
        </authorList>
    </citation>
    <scope>NUCLEOTIDE SEQUENCE [LARGE SCALE GENOMIC DNA]</scope>
    <source>
        <strain evidence="12 13">DSM 21459</strain>
    </source>
</reference>
<evidence type="ECO:0000256" key="2">
    <source>
        <dbReference type="ARBA" id="ARBA00012052"/>
    </source>
</evidence>
<dbReference type="UniPathway" id="UPA00056">
    <property type="reaction ID" value="UER00094"/>
</dbReference>
<evidence type="ECO:0000259" key="10">
    <source>
        <dbReference type="Pfam" id="PF00288"/>
    </source>
</evidence>
<dbReference type="SUPFAM" id="SSF54211">
    <property type="entry name" value="Ribosomal protein S5 domain 2-like"/>
    <property type="match status" value="1"/>
</dbReference>
<evidence type="ECO:0000256" key="7">
    <source>
        <dbReference type="ARBA" id="ARBA00022840"/>
    </source>
</evidence>
<evidence type="ECO:0000256" key="3">
    <source>
        <dbReference type="ARBA" id="ARBA00017473"/>
    </source>
</evidence>
<proteinExistence type="inferred from homology"/>
<dbReference type="Pfam" id="PF00288">
    <property type="entry name" value="GHMP_kinases_N"/>
    <property type="match status" value="1"/>
</dbReference>